<gene>
    <name evidence="2" type="ORF">V6M85_00610</name>
</gene>
<evidence type="ECO:0000259" key="1">
    <source>
        <dbReference type="Pfam" id="PF01869"/>
    </source>
</evidence>
<dbReference type="GO" id="GO:0045127">
    <property type="term" value="F:N-acetylglucosamine kinase activity"/>
    <property type="evidence" value="ECO:0007669"/>
    <property type="project" value="InterPro"/>
</dbReference>
<dbReference type="InterPro" id="IPR002731">
    <property type="entry name" value="ATPase_BadF"/>
</dbReference>
<dbReference type="PANTHER" id="PTHR12862:SF0">
    <property type="entry name" value="N-ACETYL-D-GLUCOSAMINE KINASE"/>
    <property type="match status" value="1"/>
</dbReference>
<dbReference type="PANTHER" id="PTHR12862">
    <property type="entry name" value="BADF TYPE ATPASE DOMAIN-CONTAINING PROTEIN"/>
    <property type="match status" value="1"/>
</dbReference>
<dbReference type="EMBL" id="CP146016">
    <property type="protein sequence ID" value="WWQ60620.1"/>
    <property type="molecule type" value="Genomic_DNA"/>
</dbReference>
<dbReference type="Pfam" id="PF01869">
    <property type="entry name" value="BcrAD_BadFG"/>
    <property type="match status" value="1"/>
</dbReference>
<feature type="domain" description="ATPase BadF/BadG/BcrA/BcrD type" evidence="1">
    <location>
        <begin position="6"/>
        <end position="266"/>
    </location>
</feature>
<dbReference type="Gene3D" id="3.30.420.40">
    <property type="match status" value="2"/>
</dbReference>
<evidence type="ECO:0000313" key="2">
    <source>
        <dbReference type="EMBL" id="WWQ60620.1"/>
    </source>
</evidence>
<organism evidence="2 3">
    <name type="scientific">Sulfolobus tengchongensis</name>
    <dbReference type="NCBI Taxonomy" id="207809"/>
    <lineage>
        <taxon>Archaea</taxon>
        <taxon>Thermoproteota</taxon>
        <taxon>Thermoprotei</taxon>
        <taxon>Sulfolobales</taxon>
        <taxon>Sulfolobaceae</taxon>
        <taxon>Sulfolobus</taxon>
    </lineage>
</organism>
<accession>A0AAX4L0B9</accession>
<dbReference type="RefSeq" id="WP_338601705.1">
    <property type="nucleotide sequence ID" value="NZ_CP146016.1"/>
</dbReference>
<evidence type="ECO:0000313" key="3">
    <source>
        <dbReference type="Proteomes" id="UP001432202"/>
    </source>
</evidence>
<dbReference type="InterPro" id="IPR039758">
    <property type="entry name" value="NAGK-like"/>
</dbReference>
<dbReference type="SUPFAM" id="SSF53067">
    <property type="entry name" value="Actin-like ATPase domain"/>
    <property type="match status" value="2"/>
</dbReference>
<name>A0AAX4L0B9_9CREN</name>
<keyword evidence="3" id="KW-1185">Reference proteome</keyword>
<dbReference type="GeneID" id="89335225"/>
<sequence length="281" mass="31373">MDYLLIDAGGTSTKVYIYSDGKITKQYRFNPASVDKVGPDKAISQITRIVSLFNMRFKGIAISLAGIDSEVMAKNVKARLYPNLSRFAEKVVVEHDAHVVLLSNADKGCITISGTGSIVYGYDGKRRIVKGDRGWLVGDICSGFWLGREFLREVLKEFQGLSDSNSLLRFSNFKTEEELVKFLYENSCNPSKIAQFSVNLLNAVKLNNRKSIRILSDCISEFSSIIKMVCDAVNSNVVYYFGGMFESPVYVSFFNKEVSKRGIKSVKSKSITNGLLKLLEL</sequence>
<reference evidence="2 3" key="1">
    <citation type="submission" date="2024-02" db="EMBL/GenBank/DDBJ databases">
        <title>STSV induces naive adaptation in Sulfolobus.</title>
        <authorList>
            <person name="Xiang X."/>
            <person name="Song M."/>
        </authorList>
    </citation>
    <scope>NUCLEOTIDE SEQUENCE [LARGE SCALE GENOMIC DNA]</scope>
    <source>
        <strain evidence="2 3">RT2</strain>
    </source>
</reference>
<protein>
    <submittedName>
        <fullName evidence="2">BadF/BadG/BcrA/BcrD ATPase family protein</fullName>
    </submittedName>
</protein>
<dbReference type="AlphaFoldDB" id="A0AAX4L0B9"/>
<proteinExistence type="predicted"/>
<dbReference type="InterPro" id="IPR043129">
    <property type="entry name" value="ATPase_NBD"/>
</dbReference>
<dbReference type="Proteomes" id="UP001432202">
    <property type="component" value="Chromosome"/>
</dbReference>